<dbReference type="CDD" id="cd04606">
    <property type="entry name" value="CBS_pair_Mg_transporter"/>
    <property type="match status" value="1"/>
</dbReference>
<comment type="subcellular location">
    <subcellularLocation>
        <location evidence="9">Cell membrane</location>
        <topology evidence="9">Multi-pass membrane protein</topology>
    </subcellularLocation>
    <subcellularLocation>
        <location evidence="1">Membrane</location>
        <topology evidence="1">Multi-pass membrane protein</topology>
    </subcellularLocation>
</comment>
<keyword evidence="4 9" id="KW-0812">Transmembrane</keyword>
<evidence type="ECO:0000256" key="5">
    <source>
        <dbReference type="ARBA" id="ARBA00022842"/>
    </source>
</evidence>
<dbReference type="Gene3D" id="3.10.580.10">
    <property type="entry name" value="CBS-domain"/>
    <property type="match status" value="1"/>
</dbReference>
<keyword evidence="6 9" id="KW-1133">Transmembrane helix</keyword>
<evidence type="ECO:0000256" key="3">
    <source>
        <dbReference type="ARBA" id="ARBA00022448"/>
    </source>
</evidence>
<feature type="domain" description="CBS" evidence="10">
    <location>
        <begin position="199"/>
        <end position="255"/>
    </location>
</feature>
<evidence type="ECO:0000256" key="2">
    <source>
        <dbReference type="ARBA" id="ARBA00009749"/>
    </source>
</evidence>
<dbReference type="InterPro" id="IPR038076">
    <property type="entry name" value="MgtE_N_sf"/>
</dbReference>
<comment type="caution">
    <text evidence="11">The sequence shown here is derived from an EMBL/GenBank/DDBJ whole genome shotgun (WGS) entry which is preliminary data.</text>
</comment>
<dbReference type="RefSeq" id="WP_045460890.1">
    <property type="nucleotide sequence ID" value="NZ_BBLT01000002.1"/>
</dbReference>
<reference evidence="11 12" key="1">
    <citation type="submission" date="2014-09" db="EMBL/GenBank/DDBJ databases">
        <title>Sporocytophaga myxococcoides PG-01 genome sequencing.</title>
        <authorList>
            <person name="Liu L."/>
            <person name="Gao P.J."/>
            <person name="Chen G.J."/>
            <person name="Wang L.S."/>
        </authorList>
    </citation>
    <scope>NUCLEOTIDE SEQUENCE [LARGE SCALE GENOMIC DNA]</scope>
    <source>
        <strain evidence="11 12">PG-01</strain>
    </source>
</reference>
<keyword evidence="8" id="KW-0129">CBS domain</keyword>
<evidence type="ECO:0000256" key="9">
    <source>
        <dbReference type="RuleBase" id="RU362011"/>
    </source>
</evidence>
<dbReference type="Pfam" id="PF03448">
    <property type="entry name" value="MgtE_N"/>
    <property type="match status" value="1"/>
</dbReference>
<dbReference type="Pfam" id="PF00571">
    <property type="entry name" value="CBS"/>
    <property type="match status" value="2"/>
</dbReference>
<dbReference type="InterPro" id="IPR006667">
    <property type="entry name" value="SLC41_membr_dom"/>
</dbReference>
<dbReference type="PANTHER" id="PTHR43773:SF1">
    <property type="entry name" value="MAGNESIUM TRANSPORTER MGTE"/>
    <property type="match status" value="1"/>
</dbReference>
<feature type="transmembrane region" description="Helical" evidence="9">
    <location>
        <begin position="430"/>
        <end position="453"/>
    </location>
</feature>
<dbReference type="SUPFAM" id="SSF158791">
    <property type="entry name" value="MgtE N-terminal domain-like"/>
    <property type="match status" value="1"/>
</dbReference>
<dbReference type="InterPro" id="IPR036739">
    <property type="entry name" value="SLC41_membr_dom_sf"/>
</dbReference>
<evidence type="ECO:0000256" key="7">
    <source>
        <dbReference type="ARBA" id="ARBA00023136"/>
    </source>
</evidence>
<keyword evidence="5 9" id="KW-0460">Magnesium</keyword>
<dbReference type="PROSITE" id="PS51371">
    <property type="entry name" value="CBS"/>
    <property type="match status" value="1"/>
</dbReference>
<feature type="transmembrane region" description="Helical" evidence="9">
    <location>
        <begin position="397"/>
        <end position="418"/>
    </location>
</feature>
<keyword evidence="12" id="KW-1185">Reference proteome</keyword>
<dbReference type="InterPro" id="IPR000644">
    <property type="entry name" value="CBS_dom"/>
</dbReference>
<evidence type="ECO:0000259" key="10">
    <source>
        <dbReference type="PROSITE" id="PS51371"/>
    </source>
</evidence>
<dbReference type="InterPro" id="IPR006669">
    <property type="entry name" value="MgtE_transporter"/>
</dbReference>
<dbReference type="GO" id="GO:0046872">
    <property type="term" value="F:metal ion binding"/>
    <property type="evidence" value="ECO:0007669"/>
    <property type="project" value="UniProtKB-KW"/>
</dbReference>
<evidence type="ECO:0000256" key="6">
    <source>
        <dbReference type="ARBA" id="ARBA00022989"/>
    </source>
</evidence>
<proteinExistence type="inferred from homology"/>
<dbReference type="Pfam" id="PF01769">
    <property type="entry name" value="MgtE"/>
    <property type="match status" value="1"/>
</dbReference>
<dbReference type="Gene3D" id="1.25.60.10">
    <property type="entry name" value="MgtE N-terminal domain-like"/>
    <property type="match status" value="1"/>
</dbReference>
<organism evidence="11 12">
    <name type="scientific">Sporocytophaga myxococcoides</name>
    <dbReference type="NCBI Taxonomy" id="153721"/>
    <lineage>
        <taxon>Bacteria</taxon>
        <taxon>Pseudomonadati</taxon>
        <taxon>Bacteroidota</taxon>
        <taxon>Cytophagia</taxon>
        <taxon>Cytophagales</taxon>
        <taxon>Cytophagaceae</taxon>
        <taxon>Sporocytophaga</taxon>
    </lineage>
</organism>
<dbReference type="STRING" id="153721.MYP_1623"/>
<comment type="subunit">
    <text evidence="9">Homodimer.</text>
</comment>
<evidence type="ECO:0000256" key="4">
    <source>
        <dbReference type="ARBA" id="ARBA00022692"/>
    </source>
</evidence>
<dbReference type="AlphaFoldDB" id="A0A098LBT8"/>
<dbReference type="InterPro" id="IPR046342">
    <property type="entry name" value="CBS_dom_sf"/>
</dbReference>
<name>A0A098LBT8_9BACT</name>
<dbReference type="GO" id="GO:0005886">
    <property type="term" value="C:plasma membrane"/>
    <property type="evidence" value="ECO:0007669"/>
    <property type="project" value="UniProtKB-SubCell"/>
</dbReference>
<dbReference type="OrthoDB" id="9790355at2"/>
<dbReference type="eggNOG" id="COG2239">
    <property type="taxonomic scope" value="Bacteria"/>
</dbReference>
<dbReference type="PANTHER" id="PTHR43773">
    <property type="entry name" value="MAGNESIUM TRANSPORTER MGTE"/>
    <property type="match status" value="1"/>
</dbReference>
<feature type="transmembrane region" description="Helical" evidence="9">
    <location>
        <begin position="357"/>
        <end position="377"/>
    </location>
</feature>
<feature type="transmembrane region" description="Helical" evidence="9">
    <location>
        <begin position="283"/>
        <end position="303"/>
    </location>
</feature>
<keyword evidence="9" id="KW-0479">Metal-binding</keyword>
<keyword evidence="3 9" id="KW-0813">Transport</keyword>
<comment type="function">
    <text evidence="9">Acts as a magnesium transporter.</text>
</comment>
<dbReference type="NCBIfam" id="TIGR00400">
    <property type="entry name" value="mgtE"/>
    <property type="match status" value="1"/>
</dbReference>
<dbReference type="SUPFAM" id="SSF54631">
    <property type="entry name" value="CBS-domain pair"/>
    <property type="match status" value="1"/>
</dbReference>
<evidence type="ECO:0000256" key="8">
    <source>
        <dbReference type="PROSITE-ProRule" id="PRU00703"/>
    </source>
</evidence>
<protein>
    <recommendedName>
        <fullName evidence="9">Magnesium transporter MgtE</fullName>
    </recommendedName>
</protein>
<keyword evidence="7 9" id="KW-0472">Membrane</keyword>
<dbReference type="EMBL" id="BBLT01000002">
    <property type="protein sequence ID" value="GAL84395.1"/>
    <property type="molecule type" value="Genomic_DNA"/>
</dbReference>
<dbReference type="Proteomes" id="UP000030185">
    <property type="component" value="Unassembled WGS sequence"/>
</dbReference>
<dbReference type="Gene3D" id="1.10.357.20">
    <property type="entry name" value="SLC41 divalent cation transporters, integral membrane domain"/>
    <property type="match status" value="1"/>
</dbReference>
<evidence type="ECO:0000313" key="11">
    <source>
        <dbReference type="EMBL" id="GAL84395.1"/>
    </source>
</evidence>
<gene>
    <name evidence="11" type="ORF">MYP_1623</name>
</gene>
<comment type="similarity">
    <text evidence="2 9">Belongs to the SLC41A transporter family.</text>
</comment>
<dbReference type="SUPFAM" id="SSF161093">
    <property type="entry name" value="MgtE membrane domain-like"/>
    <property type="match status" value="1"/>
</dbReference>
<evidence type="ECO:0000313" key="12">
    <source>
        <dbReference type="Proteomes" id="UP000030185"/>
    </source>
</evidence>
<keyword evidence="9" id="KW-1003">Cell membrane</keyword>
<dbReference type="InterPro" id="IPR006668">
    <property type="entry name" value="Mg_transptr_MgtE_intracell_dom"/>
</dbReference>
<accession>A0A098LBT8</accession>
<dbReference type="SMART" id="SM00116">
    <property type="entry name" value="CBS"/>
    <property type="match status" value="1"/>
</dbReference>
<sequence>MEKSELLQNETGEAFLAFAEEVPPEEIGKLFNELQKDFLQEEEKLKILFSAIPFPKNARTFEHLDFDLQNKILEIAPLNLTSSLLNELSPDDRTRLFSEMPKESLAKWLSMLSVQERKDALKLLEYPSESIGRLMTTDYIAVRPEWTCEKTIKFIRDFGLNSETINFIYVVDKDNKLIDDLKIREILLAKPESTIGDLVDNRFVSLEATSDQEKTISTFMETDRFALPVTDFNGKLLGIVTADDVLDVIEREDTEDIQKLGGSEALDEPYLEINLPTLVRKRAGWLIILFIGEMLTASAMSFFENEIASAVVLALFIPLIISSGGNSGSQAATIITRALALEEVSKSDWLKVFKREIISGIMLGLILGLIGFLRVIIWSTLFHTYGEHSLKIASTVGFSLIGVVLWGTISGSMLPIFLKSLGFDPAVSSAPFVATIVDVTGIIIYFSMAFLFLKGTLL</sequence>
<feature type="transmembrane region" description="Helical" evidence="9">
    <location>
        <begin position="309"/>
        <end position="336"/>
    </location>
</feature>
<evidence type="ECO:0000256" key="1">
    <source>
        <dbReference type="ARBA" id="ARBA00004141"/>
    </source>
</evidence>
<dbReference type="SMART" id="SM00924">
    <property type="entry name" value="MgtE_N"/>
    <property type="match status" value="1"/>
</dbReference>
<dbReference type="GO" id="GO:0015095">
    <property type="term" value="F:magnesium ion transmembrane transporter activity"/>
    <property type="evidence" value="ECO:0007669"/>
    <property type="project" value="UniProtKB-UniRule"/>
</dbReference>